<feature type="domain" description="Restriction endonuclease type II-like" evidence="3">
    <location>
        <begin position="1128"/>
        <end position="1205"/>
    </location>
</feature>
<evidence type="ECO:0000259" key="3">
    <source>
        <dbReference type="Pfam" id="PF18741"/>
    </source>
</evidence>
<gene>
    <name evidence="4" type="ORF">NCTC10894_03962</name>
</gene>
<dbReference type="Gene3D" id="3.40.960.10">
    <property type="entry name" value="VSR Endonuclease"/>
    <property type="match status" value="1"/>
</dbReference>
<dbReference type="EMBL" id="UGVE01000002">
    <property type="protein sequence ID" value="SUE35945.1"/>
    <property type="molecule type" value="Genomic_DNA"/>
</dbReference>
<protein>
    <submittedName>
        <fullName evidence="4">DNA helicase</fullName>
    </submittedName>
</protein>
<dbReference type="Pfam" id="PF18741">
    <property type="entry name" value="MTES_1575"/>
    <property type="match status" value="1"/>
</dbReference>
<evidence type="ECO:0000313" key="4">
    <source>
        <dbReference type="EMBL" id="SUE35945.1"/>
    </source>
</evidence>
<dbReference type="InterPro" id="IPR025103">
    <property type="entry name" value="DUF4011"/>
</dbReference>
<evidence type="ECO:0000259" key="1">
    <source>
        <dbReference type="Pfam" id="PF11784"/>
    </source>
</evidence>
<dbReference type="SUPFAM" id="SSF52980">
    <property type="entry name" value="Restriction endonuclease-like"/>
    <property type="match status" value="1"/>
</dbReference>
<dbReference type="RefSeq" id="WP_115044542.1">
    <property type="nucleotide sequence ID" value="NZ_UGVB01000002.1"/>
</dbReference>
<dbReference type="SUPFAM" id="SSF54001">
    <property type="entry name" value="Cysteine proteinases"/>
    <property type="match status" value="1"/>
</dbReference>
<keyword evidence="4" id="KW-0547">Nucleotide-binding</keyword>
<comment type="caution">
    <text evidence="4">The sequence shown here is derived from an EMBL/GenBank/DDBJ whole genome shotgun (WGS) entry which is preliminary data.</text>
</comment>
<name>A0AAJ5D7I6_9RALS</name>
<keyword evidence="4" id="KW-0347">Helicase</keyword>
<accession>A0AAJ5D7I6</accession>
<organism evidence="4 5">
    <name type="scientific">Ralstonia mannitolilytica</name>
    <dbReference type="NCBI Taxonomy" id="105219"/>
    <lineage>
        <taxon>Bacteria</taxon>
        <taxon>Pseudomonadati</taxon>
        <taxon>Pseudomonadota</taxon>
        <taxon>Betaproteobacteria</taxon>
        <taxon>Burkholderiales</taxon>
        <taxon>Burkholderiaceae</taxon>
        <taxon>Ralstonia</taxon>
    </lineage>
</organism>
<dbReference type="InterPro" id="IPR038765">
    <property type="entry name" value="Papain-like_cys_pep_sf"/>
</dbReference>
<dbReference type="FunFam" id="3.40.960.10:FF:000002">
    <property type="entry name" value="DNA helicase related protein"/>
    <property type="match status" value="1"/>
</dbReference>
<dbReference type="GO" id="GO:0004386">
    <property type="term" value="F:helicase activity"/>
    <property type="evidence" value="ECO:0007669"/>
    <property type="project" value="UniProtKB-KW"/>
</dbReference>
<dbReference type="InterPro" id="IPR027417">
    <property type="entry name" value="P-loop_NTPase"/>
</dbReference>
<sequence length="1433" mass="157526">MTQGQADEAENLTTSDAALPSVQVIADLTIGYAAVQNNVPVIREILVTNDGETTLTDVELTVKCVPAFAESARFRFEALAAGESRRLAPVDLRPDHQYFSRLDESERASITASLRVQGNELAAATHSIDVLAYDQWAGTRSLPELLAAFCMPNSRVVDKLIARASGLLRQTSVDLSMDGYQSKNREKVWKQVSAIYSTVVAEDIQYSNPPASFGNDGQKIRTPERILDSKLATCLDLAMLFASCLEQAGLHPVVLFKEGHAWVGVWLIETDFPTALVDDVQAIRKRVKSGEFMVFETTGVAGGQKPSLRWACSRGEEQLNDEEQFAYAVDIRRAREVQIRPLPSRSSHIDESATQIAEVDVPIIEDVPQLPPLDPVVVPLRDDVAPDTPEGRLAKWKSKLLDLTLRNKLLNFKPSKTTLRVICPDPGALEDRLAEGSEFRVRALPKMMTGADGRDANVYAGRNGTSAIDDLAADALSRNEIVTDISEDALEGKLLEIFRAASTGMEEGGANTLFLAFGMLQWQESKDAESSHLAPILLIPVTLSRQSVRSGFRLVRHDDDALVNPTLLQKLLQDFSLKLPSFDTLPTDDRGIDVNRILQTFRLHVGELKGWEVKEQVHLGIFSFTKYLMWKDLQDRQKQLQESSVVAHLINNPGQAFADSATGFEPNTLDEKFRPQDLFTPLLSDSSQLRAVCVAAEGKNLVIEGPPGTGKSQTISNLIAHLLATGKTVLFVSEKMAALEVVHRRLSSLGLAPFCLELHSSKAKKADVLKQLGIALDAAGARTVKDWERESERLLALRTDLNGVANALHRIHSNDLTIYDAIGTTLQYAEMRPSPMPWADADVHDRAQLEALRETCRQMGALAGQLTGLQNHPLAAIHKTEWTPSWQQEFLDAVSMLEAQIKKLDEATSSLLNLLGLPKIAFSLDQLGKFDALVDVLSAAPAVPVDVARSAHDESVRNRLASLRQHGLARNQAWEPLSKFYVEDVATLNASELKLQWAAATNTWWPKSWLAQRAVTGRLRLYRQDQRRPQGTDVPAVIAALATVNVEDKVIESMSSDASQLLHETFAASKTDWNVVESAERWATSFADVVSAIAGSDIELAQTLRAKLQPFVSDNRAMLKAGTPLGVSLLAYRIDIGVVDPRAPGRYLLGVECDGRTYHSGATARDRDRLRQHVLEGLGWQLHRIWSTDWWLNPAEPIRKLLTRLDELVSTTPTESEPVVEPMEEAEPTDAPVLYARAESESESADSLTSLPAYELTDLSANNPDRFYEGSLMPLLASQLLKVVETEGPVSQAAAFKRVTRSWGLSRVGSRIEAHLNALVPSHVTRTTDNGTVFYWPAHANPNTWDGIRVPGSDPDTRRSIDEICLEELGNAAVYVLQQQGGTSQDGLVKAVCRLLGVARTTTEAGARISRALTHGRVQAVVAVTDGSVRLRN</sequence>
<dbReference type="Pfam" id="PF11784">
    <property type="entry name" value="DUF3320"/>
    <property type="match status" value="1"/>
</dbReference>
<feature type="domain" description="DNA2/NAM7 helicase helicase" evidence="2">
    <location>
        <begin position="685"/>
        <end position="748"/>
    </location>
</feature>
<proteinExistence type="predicted"/>
<dbReference type="InterPro" id="IPR041677">
    <property type="entry name" value="DNA2/NAM7_AAA_11"/>
</dbReference>
<keyword evidence="4" id="KW-0378">Hydrolase</keyword>
<dbReference type="Gene3D" id="3.10.620.30">
    <property type="match status" value="1"/>
</dbReference>
<feature type="domain" description="DUF3320" evidence="1">
    <location>
        <begin position="1265"/>
        <end position="1313"/>
    </location>
</feature>
<evidence type="ECO:0000259" key="2">
    <source>
        <dbReference type="Pfam" id="PF13086"/>
    </source>
</evidence>
<keyword evidence="4" id="KW-0067">ATP-binding</keyword>
<dbReference type="Gene3D" id="3.40.50.300">
    <property type="entry name" value="P-loop containing nucleotide triphosphate hydrolases"/>
    <property type="match status" value="1"/>
</dbReference>
<dbReference type="Pfam" id="PF13195">
    <property type="entry name" value="DUF4011"/>
    <property type="match status" value="1"/>
</dbReference>
<dbReference type="InterPro" id="IPR011335">
    <property type="entry name" value="Restrct_endonuc-II-like"/>
</dbReference>
<dbReference type="InterPro" id="IPR049468">
    <property type="entry name" value="Restrct_endonuc-II-like_dom"/>
</dbReference>
<evidence type="ECO:0000313" key="5">
    <source>
        <dbReference type="Proteomes" id="UP000255008"/>
    </source>
</evidence>
<dbReference type="SUPFAM" id="SSF52540">
    <property type="entry name" value="P-loop containing nucleoside triphosphate hydrolases"/>
    <property type="match status" value="1"/>
</dbReference>
<dbReference type="InterPro" id="IPR021754">
    <property type="entry name" value="DUF3320"/>
</dbReference>
<dbReference type="Proteomes" id="UP000255008">
    <property type="component" value="Unassembled WGS sequence"/>
</dbReference>
<dbReference type="Pfam" id="PF13086">
    <property type="entry name" value="AAA_11"/>
    <property type="match status" value="1"/>
</dbReference>
<reference evidence="4 5" key="1">
    <citation type="submission" date="2018-06" db="EMBL/GenBank/DDBJ databases">
        <authorList>
            <consortium name="Pathogen Informatics"/>
            <person name="Doyle S."/>
        </authorList>
    </citation>
    <scope>NUCLEOTIDE SEQUENCE [LARGE SCALE GENOMIC DNA]</scope>
    <source>
        <strain evidence="4 5">NCTC10894</strain>
    </source>
</reference>